<gene>
    <name evidence="12" type="ORF">ATNIH1004_009981</name>
</gene>
<evidence type="ECO:0000259" key="10">
    <source>
        <dbReference type="Pfam" id="PF04715"/>
    </source>
</evidence>
<dbReference type="PRINTS" id="PR00096">
    <property type="entry name" value="GATASE"/>
</dbReference>
<dbReference type="InterPro" id="IPR010117">
    <property type="entry name" value="PabB_fungal"/>
</dbReference>
<dbReference type="InterPro" id="IPR015890">
    <property type="entry name" value="Chorismate_C"/>
</dbReference>
<feature type="region of interest" description="Disordered" evidence="7">
    <location>
        <begin position="1419"/>
        <end position="1474"/>
    </location>
</feature>
<dbReference type="OrthoDB" id="10031156at2759"/>
<dbReference type="PANTHER" id="PTHR47839">
    <property type="entry name" value="DOMAIN PROTEIN, PUTATIVE (AFU_ORTHOLOGUE AFUA_6G04830)-RELATED"/>
    <property type="match status" value="1"/>
</dbReference>
<keyword evidence="3" id="KW-0289">Folate biosynthesis</keyword>
<dbReference type="PANTHER" id="PTHR47839:SF1">
    <property type="entry name" value="DOMAIN PROTEIN, PUTATIVE (AFU_ORTHOLOGUE AFUA_6G04830)-RELATED"/>
    <property type="match status" value="1"/>
</dbReference>
<protein>
    <recommendedName>
        <fullName evidence="6">p-aminobenzoic acid synthase</fullName>
    </recommendedName>
    <alternativeName>
        <fullName evidence="5">Para-aminobenzoate synthase</fullName>
    </alternativeName>
</protein>
<evidence type="ECO:0000259" key="9">
    <source>
        <dbReference type="Pfam" id="PF00425"/>
    </source>
</evidence>
<evidence type="ECO:0000256" key="2">
    <source>
        <dbReference type="ARBA" id="ARBA00005009"/>
    </source>
</evidence>
<dbReference type="PRINTS" id="PR00097">
    <property type="entry name" value="ANTSNTHASEII"/>
</dbReference>
<evidence type="ECO:0000256" key="4">
    <source>
        <dbReference type="ARBA" id="ARBA00022962"/>
    </source>
</evidence>
<dbReference type="VEuPathDB" id="FungiDB:EYZ11_003118"/>
<keyword evidence="4" id="KW-0315">Glutamine amidotransferase</keyword>
<accession>A0A5M9MFE3</accession>
<dbReference type="SUPFAM" id="SSF56322">
    <property type="entry name" value="ADC synthase"/>
    <property type="match status" value="1"/>
</dbReference>
<evidence type="ECO:0000259" key="11">
    <source>
        <dbReference type="Pfam" id="PF25794"/>
    </source>
</evidence>
<dbReference type="InterPro" id="IPR006221">
    <property type="entry name" value="TrpG/PapA_dom"/>
</dbReference>
<feature type="domain" description="Glutamine amidotransferase" evidence="8">
    <location>
        <begin position="1752"/>
        <end position="1948"/>
    </location>
</feature>
<dbReference type="Pfam" id="PF04715">
    <property type="entry name" value="Anth_synt_I_N"/>
    <property type="match status" value="1"/>
</dbReference>
<dbReference type="Gene3D" id="3.40.50.880">
    <property type="match status" value="1"/>
</dbReference>
<dbReference type="VEuPathDB" id="FungiDB:EYZ11_003126"/>
<dbReference type="InterPro" id="IPR029062">
    <property type="entry name" value="Class_I_gatase-like"/>
</dbReference>
<evidence type="ECO:0000256" key="1">
    <source>
        <dbReference type="ARBA" id="ARBA00001000"/>
    </source>
</evidence>
<name>A0A5M9MFE3_9EURO</name>
<dbReference type="GO" id="GO:0046820">
    <property type="term" value="F:4-amino-4-deoxychorismate synthase activity"/>
    <property type="evidence" value="ECO:0007669"/>
    <property type="project" value="UniProtKB-EC"/>
</dbReference>
<dbReference type="NCBIfam" id="TIGR01823">
    <property type="entry name" value="PabB-fungal"/>
    <property type="match status" value="1"/>
</dbReference>
<dbReference type="GeneID" id="54332683"/>
<proteinExistence type="predicted"/>
<comment type="pathway">
    <text evidence="2">Cofactor biosynthesis; tetrahydrofolate biosynthesis; 4-aminobenzoate from chorismate: step 1/2.</text>
</comment>
<dbReference type="Pfam" id="PF25794">
    <property type="entry name" value="SACS"/>
    <property type="match status" value="1"/>
</dbReference>
<dbReference type="Proteomes" id="UP000324241">
    <property type="component" value="Unassembled WGS sequence"/>
</dbReference>
<dbReference type="Pfam" id="PF00425">
    <property type="entry name" value="Chorismate_bind"/>
    <property type="match status" value="1"/>
</dbReference>
<organism evidence="12 13">
    <name type="scientific">Aspergillus tanneri</name>
    <dbReference type="NCBI Taxonomy" id="1220188"/>
    <lineage>
        <taxon>Eukaryota</taxon>
        <taxon>Fungi</taxon>
        <taxon>Dikarya</taxon>
        <taxon>Ascomycota</taxon>
        <taxon>Pezizomycotina</taxon>
        <taxon>Eurotiomycetes</taxon>
        <taxon>Eurotiomycetidae</taxon>
        <taxon>Eurotiales</taxon>
        <taxon>Aspergillaceae</taxon>
        <taxon>Aspergillus</taxon>
        <taxon>Aspergillus subgen. Circumdati</taxon>
    </lineage>
</organism>
<dbReference type="InterPro" id="IPR005801">
    <property type="entry name" value="ADC_synthase"/>
</dbReference>
<dbReference type="RefSeq" id="XP_033422581.1">
    <property type="nucleotide sequence ID" value="XM_033574563.1"/>
</dbReference>
<dbReference type="NCBIfam" id="NF047352">
    <property type="entry name" value="P_loop_sacsin"/>
    <property type="match status" value="1"/>
</dbReference>
<dbReference type="InterPro" id="IPR058210">
    <property type="entry name" value="SACS/Nov_dom"/>
</dbReference>
<evidence type="ECO:0000256" key="6">
    <source>
        <dbReference type="ARBA" id="ARBA00031904"/>
    </source>
</evidence>
<evidence type="ECO:0000259" key="8">
    <source>
        <dbReference type="Pfam" id="PF00117"/>
    </source>
</evidence>
<evidence type="ECO:0000256" key="7">
    <source>
        <dbReference type="SAM" id="MobiDB-lite"/>
    </source>
</evidence>
<dbReference type="UniPathway" id="UPA00077">
    <property type="reaction ID" value="UER00149"/>
</dbReference>
<evidence type="ECO:0000256" key="5">
    <source>
        <dbReference type="ARBA" id="ARBA00031329"/>
    </source>
</evidence>
<reference evidence="12 13" key="1">
    <citation type="submission" date="2019-08" db="EMBL/GenBank/DDBJ databases">
        <title>The genome sequence of a newly discovered highly antifungal drug resistant Aspergillus species, Aspergillus tanneri NIH 1004.</title>
        <authorList>
            <person name="Mounaud S."/>
            <person name="Singh I."/>
            <person name="Joardar V."/>
            <person name="Pakala S."/>
            <person name="Pakala S."/>
            <person name="Venepally P."/>
            <person name="Chung J.K."/>
            <person name="Losada L."/>
            <person name="Nierman W.C."/>
        </authorList>
    </citation>
    <scope>NUCLEOTIDE SEQUENCE [LARGE SCALE GENOMIC DNA]</scope>
    <source>
        <strain evidence="12 13">NIH1004</strain>
    </source>
</reference>
<dbReference type="GO" id="GO:0046654">
    <property type="term" value="P:tetrahydrofolate biosynthetic process"/>
    <property type="evidence" value="ECO:0007669"/>
    <property type="project" value="UniProtKB-UniPathway"/>
</dbReference>
<evidence type="ECO:0000313" key="12">
    <source>
        <dbReference type="EMBL" id="KAA8643219.1"/>
    </source>
</evidence>
<dbReference type="Gene3D" id="3.30.565.10">
    <property type="entry name" value="Histidine kinase-like ATPase, C-terminal domain"/>
    <property type="match status" value="1"/>
</dbReference>
<dbReference type="FunFam" id="3.60.120.10:FF:000009">
    <property type="entry name" value="Para-aminobenzoate synthase PabaA"/>
    <property type="match status" value="1"/>
</dbReference>
<dbReference type="InterPro" id="IPR006805">
    <property type="entry name" value="Anth_synth_I_N"/>
</dbReference>
<dbReference type="CDD" id="cd01743">
    <property type="entry name" value="GATase1_Anthranilate_Synthase"/>
    <property type="match status" value="1"/>
</dbReference>
<comment type="caution">
    <text evidence="12">The sequence shown here is derived from an EMBL/GenBank/DDBJ whole genome shotgun (WGS) entry which is preliminary data.</text>
</comment>
<dbReference type="InterPro" id="IPR036890">
    <property type="entry name" value="HATPase_C_sf"/>
</dbReference>
<evidence type="ECO:0000313" key="13">
    <source>
        <dbReference type="Proteomes" id="UP000324241"/>
    </source>
</evidence>
<feature type="domain" description="Sacsin/Nov" evidence="11">
    <location>
        <begin position="32"/>
        <end position="153"/>
    </location>
</feature>
<feature type="compositionally biased region" description="Basic and acidic residues" evidence="7">
    <location>
        <begin position="1419"/>
        <end position="1428"/>
    </location>
</feature>
<dbReference type="InterPro" id="IPR017926">
    <property type="entry name" value="GATASE"/>
</dbReference>
<dbReference type="EMBL" id="QUQM01000005">
    <property type="protein sequence ID" value="KAA8643219.1"/>
    <property type="molecule type" value="Genomic_DNA"/>
</dbReference>
<dbReference type="Gene3D" id="3.60.120.10">
    <property type="entry name" value="Anthranilate synthase"/>
    <property type="match status" value="1"/>
</dbReference>
<feature type="domain" description="Chorismate-utilising enzyme C-terminal" evidence="9">
    <location>
        <begin position="2239"/>
        <end position="2524"/>
    </location>
</feature>
<evidence type="ECO:0000256" key="3">
    <source>
        <dbReference type="ARBA" id="ARBA00022909"/>
    </source>
</evidence>
<dbReference type="SUPFAM" id="SSF55874">
    <property type="entry name" value="ATPase domain of HSP90 chaperone/DNA topoisomerase II/histidine kinase"/>
    <property type="match status" value="1"/>
</dbReference>
<dbReference type="GO" id="GO:0046656">
    <property type="term" value="P:folic acid biosynthetic process"/>
    <property type="evidence" value="ECO:0007669"/>
    <property type="project" value="UniProtKB-KW"/>
</dbReference>
<dbReference type="SUPFAM" id="SSF52317">
    <property type="entry name" value="Class I glutamine amidotransferase-like"/>
    <property type="match status" value="1"/>
</dbReference>
<dbReference type="PROSITE" id="PS51273">
    <property type="entry name" value="GATASE_TYPE_1"/>
    <property type="match status" value="1"/>
</dbReference>
<dbReference type="InterPro" id="IPR022155">
    <property type="entry name" value="DUF3684"/>
</dbReference>
<feature type="region of interest" description="Disordered" evidence="7">
    <location>
        <begin position="1502"/>
        <end position="1536"/>
    </location>
</feature>
<feature type="domain" description="Anthranilate synthase component I N-terminal" evidence="10">
    <location>
        <begin position="2037"/>
        <end position="2182"/>
    </location>
</feature>
<dbReference type="Pfam" id="PF12449">
    <property type="entry name" value="DUF3684"/>
    <property type="match status" value="1"/>
</dbReference>
<dbReference type="Pfam" id="PF00117">
    <property type="entry name" value="GATase"/>
    <property type="match status" value="1"/>
</dbReference>
<comment type="catalytic activity">
    <reaction evidence="1">
        <text>chorismate + L-glutamine = 4-amino-4-deoxychorismate + L-glutamate</text>
        <dbReference type="Rhea" id="RHEA:11672"/>
        <dbReference type="ChEBI" id="CHEBI:29748"/>
        <dbReference type="ChEBI" id="CHEBI:29985"/>
        <dbReference type="ChEBI" id="CHEBI:58359"/>
        <dbReference type="ChEBI" id="CHEBI:58406"/>
        <dbReference type="EC" id="2.6.1.85"/>
    </reaction>
</comment>
<sequence>MAQNLDFNALKARTMGSGNDEEAVTVDTRGLISKVLARYSGKWTVLREMIQNAADADASRVTIKFETLPSTTIPLPSAADDTTLLKHTISHHTLKRLLVSNNGLPFSEKDWARLKRIADGNPDETKIGAFGVGFYSVFDDCEEPFVSSGKHAMAFYWKGNALFTRRLQLDDTSNPETTFVLDYRNDTSPIPSLKQLCQFLSSSLTFVGLETIELWLDDWKLLRLTKKTAPSVSLAIPRDIETKTPQGLMKIVSVTQEVAQVDASWMQIVEWNPHASVFREGLRDTAGSLRTFFSRLTGQTAPEKQAKVEKPDPVNDTEELSTVVTASVFLHINRASIQSSVSQSLSNELERATRKPPPKKSTIAVLTPSYDTSMASGLSGSQSEILSSILPSKTGRVFIGFPTHQTTGLNAHISAPSVIPTVERESIDLNTRYISKWNLEILRAAGIVCRVAWSAEMASIKSKIQPLRTSKVRKEDILGVLSEAIHIANQFVFRESTPSSLLGQTIEDSFWTCNKHASIEVLSTCGVIQSHQARIAPKDLSFVDSIPVLPDEFVAGSKDFVKRLIDFGLVTDMTVSDIKRELEASTLRPNQVVEFLYWLGRRAASGQLDSLSVQSLLSVAVANDEDSSGNTTQLIVFADIKNYLIPNKVPADMPVASSVLPFKYTKSLGKLELEAFGWTELQIVPWVRWLIANAENRNALTEGQDITQAASFAAQVLPVISKHWESLSQSAKQAAIDMLQPRTVIPTKLGMRRPVDTYFSSVRLFDDLPIVHGLNGVKEKFLAALGVRKTVELGVIFERLLSTTDSSDGTGNSHRKWSHVDLIRYLASVHEDIPANDLKRLRDTSICTAEPRSDSNTAPAHRRRYRIHELYEPKDSFRALGLPIIEWPGRYQPSSSEGRFLAKLGLRSFPSAPELIQIMAQEAAGNDLLLYGKAMSYYISEYHNNGYATFDCSSINVPFLPIEGEKGLSVPSKCFTDEGASLFGFRIMRKDLHPHSSKFAVKQHPALTNCLDYLLRQPPSTKRDAWALFRYLSGRVSELNPRDIDRVSNAPIVPISTNERTEKGPNTRRVPPRLCYLGDGEDYREIFDFVDFGQEANLFLMAVGSKREPTKIELAHMLVKEPARVSSALQSVDKYLKLLRTLAENISVLKKDRELFGQMKQSSFLLVSRDISSLSQVKGRKEVINGSDEEDDDQSIKEWTFTAAKDAVVVDDFQSFNLFKEHILAAPQEEALENFYITLGAMPLSNLVEERGHWGAISTDQTPAVKLKKLINERCRLFLHEQSPDSICHDVRWLDKNLQVQIVQSISLTRSLRGRRVSHTQNRGAIITKQAPSWCLWVGPGKYNLYEISQALVHLILVRPKLHSTLTLEMLLKTDLMELKTRGYNVERILKQKAHEARVAEDQRQKQLEEERRQLQEREAAWARERAEAQAQSQPIKDERSSLMPGAFLDSPSNEDVGPSILPDRAESDQEHRHRGLFSGLSKRLGIEGGRFNWASSNAETSQLVPANSSNTSTPPPPYSPEDPQKSRPEAPVTVSPPHRLQTELLSAIQACRPHGSSGVYSRPETNQITESKSYCDERPSQDLEFVATLPCGVHVLVVKTLSDRSNFLAQNSTGMNLFASMLIDCAEVFSLQANSLSVFYDPGGKTIAFNRAGSIFCNYFYFQQLHELDLIQSPMADRSEALVYWWVILCHELAHNLVGDHSSAHSYYTEGFVAQYFSKIATKLIDASRSLPAASKSSMPEDITPAKNILYVDAYDSFSYNVVAMLEEVLGVKVTVMMIDSLWPDGNMVEFLQHYEAVVLGPGPGDPNLPQDIGVMKDLWNLREADVLPVLGICLGFQSLCLHHGHSIGRLPHPLHGQVHQITTTQTDIFEAIQDVEVTLYHSLYARWDGGKDSVLGDGSEAQDLELLAWLYVKEESSHGKTKIPMAVRHKQKPFWGVQFHPESCKSDRRVCSMLLRRWWEMTLHYNQVNGRGGYGSLPVDIVQPSSGVSSLPDIASSMLNWSSSTSNHAAFRALAAGKLDADVICERLNPPSTPTVLFQSNNRYSVISVPSPSSWRLEFFTQTEKLLLEKVLGHCDAHPGADSKETVTAGPLSVPQLWDVLRYLMEMKKVGSGDPAVPFWGGFLGYFSYELGLACLARPKNHDLQGYHSGDDDSRDPADVSLLWTERSVVFDKETRRITIQSTREADDAPGGWLDETLRLLGGLASIEVPTKLNTVSDDSEFLDSILRCGVTQFPDRHTYQEQVTACQAELEAGESYELCLTCETPITLPAASTKNGRVTFPWKLYKRLRRYNPAAFSAYARLGRVKIVSSSPECFLNWDRTATLEMKPMKGTVQKSDGMTLQKAKEILGTTKEMAENLMIADLIRHDLYGICGSGGVHVEKLLEVEDHGRVYQMITHVKGTVDSNRPGFAVRKPLQFQSSCMSVHGLTALQRCLPPGSMTGAPKERSCMHLQSIEGRRRGIYSGVMGFLDLGGGGSFSVLIRTAFTCSDDQDEEQLWRIGAGGAVTVLSTAQGEWEEMVTKLRTVGGIFTPMNP</sequence>